<name>A0A1H9DGR3_9ACTN</name>
<keyword evidence="1" id="KW-1133">Transmembrane helix</keyword>
<dbReference type="RefSeq" id="WP_093658037.1">
    <property type="nucleotide sequence ID" value="NZ_FOET01000004.1"/>
</dbReference>
<dbReference type="InterPro" id="IPR046675">
    <property type="entry name" value="DUF6545"/>
</dbReference>
<keyword evidence="1" id="KW-0812">Transmembrane</keyword>
<proteinExistence type="predicted"/>
<evidence type="ECO:0000313" key="4">
    <source>
        <dbReference type="Proteomes" id="UP000199055"/>
    </source>
</evidence>
<feature type="transmembrane region" description="Helical" evidence="1">
    <location>
        <begin position="7"/>
        <end position="25"/>
    </location>
</feature>
<dbReference type="Proteomes" id="UP000199055">
    <property type="component" value="Unassembled WGS sequence"/>
</dbReference>
<dbReference type="EMBL" id="FOET01000004">
    <property type="protein sequence ID" value="SEQ12589.1"/>
    <property type="molecule type" value="Genomic_DNA"/>
</dbReference>
<keyword evidence="4" id="KW-1185">Reference proteome</keyword>
<reference evidence="4" key="1">
    <citation type="submission" date="2016-10" db="EMBL/GenBank/DDBJ databases">
        <authorList>
            <person name="Varghese N."/>
            <person name="Submissions S."/>
        </authorList>
    </citation>
    <scope>NUCLEOTIDE SEQUENCE [LARGE SCALE GENOMIC DNA]</scope>
    <source>
        <strain evidence="4">CGMCC 4.3519</strain>
    </source>
</reference>
<dbReference type="InterPro" id="IPR050039">
    <property type="entry name" value="MAB_1171c-like"/>
</dbReference>
<feature type="transmembrane region" description="Helical" evidence="1">
    <location>
        <begin position="225"/>
        <end position="244"/>
    </location>
</feature>
<organism evidence="3 4">
    <name type="scientific">Streptomyces radiopugnans</name>
    <dbReference type="NCBI Taxonomy" id="403935"/>
    <lineage>
        <taxon>Bacteria</taxon>
        <taxon>Bacillati</taxon>
        <taxon>Actinomycetota</taxon>
        <taxon>Actinomycetes</taxon>
        <taxon>Kitasatosporales</taxon>
        <taxon>Streptomycetaceae</taxon>
        <taxon>Streptomyces</taxon>
    </lineage>
</organism>
<feature type="transmembrane region" description="Helical" evidence="1">
    <location>
        <begin position="148"/>
        <end position="171"/>
    </location>
</feature>
<dbReference type="NCBIfam" id="NF042915">
    <property type="entry name" value="MAB_1171c_fam"/>
    <property type="match status" value="1"/>
</dbReference>
<protein>
    <recommendedName>
        <fullName evidence="2">DUF6545 domain-containing protein</fullName>
    </recommendedName>
</protein>
<dbReference type="Pfam" id="PF20182">
    <property type="entry name" value="DUF6545"/>
    <property type="match status" value="1"/>
</dbReference>
<evidence type="ECO:0000256" key="1">
    <source>
        <dbReference type="SAM" id="Phobius"/>
    </source>
</evidence>
<accession>A0A1H9DGR3</accession>
<feature type="transmembrane region" description="Helical" evidence="1">
    <location>
        <begin position="77"/>
        <end position="96"/>
    </location>
</feature>
<feature type="transmembrane region" description="Helical" evidence="1">
    <location>
        <begin position="183"/>
        <end position="205"/>
    </location>
</feature>
<dbReference type="STRING" id="403935.SAMN05216481_10489"/>
<feature type="transmembrane region" description="Helical" evidence="1">
    <location>
        <begin position="108"/>
        <end position="128"/>
    </location>
</feature>
<dbReference type="AlphaFoldDB" id="A0A1H9DGR3"/>
<feature type="domain" description="DUF6545" evidence="2">
    <location>
        <begin position="255"/>
        <end position="367"/>
    </location>
</feature>
<sequence>MDASEDVIPHIYYLAAAVALLPLFLKMRSIIRARHESLLRVVSLLLIMAFLVLASAAPQSIALINRTTGVANIAAPWVYSLLTAFSACCLLMLIAWRDGISPAASRAMRSVIVVYSLVIVALWVLFALGDPDVERLRDFDTYYANEPYLREMIMLYIVAHTVADIVNFVLLRSWEHRVRHVDAWLRAGLLLMGAGYITTLGFNGLKLAAVVGRWSGHDLDWLSTQAAPLLGAAGSIVIGAGFLIPHAGQAAHEFWRAGLRHRRLLPLYRLLKQHVPAGPSTLVGKPDIHTSLTIREKEIRDSLYILAPYLDHELHRRARRAVLDPDPVLGEALGRRFAPREAEGVAGAVALVAAIAARAEDPGRGAEWRSPDNLLRDVEAVSRALRRPDTVETVHRNVAARPESTPTAWNDTPAP</sequence>
<gene>
    <name evidence="3" type="ORF">SAMN05216481_10489</name>
</gene>
<evidence type="ECO:0000259" key="2">
    <source>
        <dbReference type="Pfam" id="PF20182"/>
    </source>
</evidence>
<evidence type="ECO:0000313" key="3">
    <source>
        <dbReference type="EMBL" id="SEQ12589.1"/>
    </source>
</evidence>
<keyword evidence="1" id="KW-0472">Membrane</keyword>
<feature type="transmembrane region" description="Helical" evidence="1">
    <location>
        <begin position="37"/>
        <end position="57"/>
    </location>
</feature>